<keyword evidence="2" id="KW-1133">Transmembrane helix</keyword>
<feature type="compositionally biased region" description="Polar residues" evidence="1">
    <location>
        <begin position="621"/>
        <end position="630"/>
    </location>
</feature>
<feature type="transmembrane region" description="Helical" evidence="2">
    <location>
        <begin position="48"/>
        <end position="70"/>
    </location>
</feature>
<dbReference type="EMBL" id="JAGSOH010000098">
    <property type="protein sequence ID" value="MBR7829761.1"/>
    <property type="molecule type" value="Genomic_DNA"/>
</dbReference>
<dbReference type="SMART" id="SM00460">
    <property type="entry name" value="TGc"/>
    <property type="match status" value="1"/>
</dbReference>
<dbReference type="InterPro" id="IPR052901">
    <property type="entry name" value="Bact_TGase-like"/>
</dbReference>
<organism evidence="4 5">
    <name type="scientific">Actinospica acidithermotolerans</name>
    <dbReference type="NCBI Taxonomy" id="2828514"/>
    <lineage>
        <taxon>Bacteria</taxon>
        <taxon>Bacillati</taxon>
        <taxon>Actinomycetota</taxon>
        <taxon>Actinomycetes</taxon>
        <taxon>Catenulisporales</taxon>
        <taxon>Actinospicaceae</taxon>
        <taxon>Actinospica</taxon>
    </lineage>
</organism>
<keyword evidence="2" id="KW-0472">Membrane</keyword>
<comment type="caution">
    <text evidence="4">The sequence shown here is derived from an EMBL/GenBank/DDBJ whole genome shotgun (WGS) entry which is preliminary data.</text>
</comment>
<keyword evidence="5" id="KW-1185">Reference proteome</keyword>
<dbReference type="Gene3D" id="3.10.620.30">
    <property type="match status" value="1"/>
</dbReference>
<evidence type="ECO:0000256" key="2">
    <source>
        <dbReference type="SAM" id="Phobius"/>
    </source>
</evidence>
<evidence type="ECO:0000256" key="1">
    <source>
        <dbReference type="SAM" id="MobiDB-lite"/>
    </source>
</evidence>
<evidence type="ECO:0000259" key="3">
    <source>
        <dbReference type="SMART" id="SM00460"/>
    </source>
</evidence>
<dbReference type="AlphaFoldDB" id="A0A941EE53"/>
<dbReference type="Pfam" id="PF01841">
    <property type="entry name" value="Transglut_core"/>
    <property type="match status" value="1"/>
</dbReference>
<dbReference type="PANTHER" id="PTHR42736:SF1">
    <property type="entry name" value="PROTEIN-GLUTAMINE GAMMA-GLUTAMYLTRANSFERASE"/>
    <property type="match status" value="1"/>
</dbReference>
<evidence type="ECO:0000313" key="4">
    <source>
        <dbReference type="EMBL" id="MBR7829761.1"/>
    </source>
</evidence>
<dbReference type="Pfam" id="PF11992">
    <property type="entry name" value="TgpA_N"/>
    <property type="match status" value="1"/>
</dbReference>
<feature type="region of interest" description="Disordered" evidence="1">
    <location>
        <begin position="594"/>
        <end position="635"/>
    </location>
</feature>
<reference evidence="4" key="1">
    <citation type="submission" date="2021-04" db="EMBL/GenBank/DDBJ databases">
        <title>Genome based classification of Actinospica acidithermotolerans sp. nov., an actinobacterium isolated from an Indonesian hot spring.</title>
        <authorList>
            <person name="Kusuma A.B."/>
            <person name="Putra K.E."/>
            <person name="Nafisah S."/>
            <person name="Loh J."/>
            <person name="Nouioui I."/>
            <person name="Goodfellow M."/>
        </authorList>
    </citation>
    <scope>NUCLEOTIDE SEQUENCE</scope>
    <source>
        <strain evidence="4">MGRD01-02</strain>
    </source>
</reference>
<feature type="compositionally biased region" description="Low complexity" evidence="1">
    <location>
        <begin position="594"/>
        <end position="604"/>
    </location>
</feature>
<dbReference type="InterPro" id="IPR021878">
    <property type="entry name" value="TgpA_N"/>
</dbReference>
<gene>
    <name evidence="4" type="ORF">KDK95_25880</name>
</gene>
<feature type="transmembrane region" description="Helical" evidence="2">
    <location>
        <begin position="666"/>
        <end position="685"/>
    </location>
</feature>
<accession>A0A941EE53</accession>
<dbReference type="InterPro" id="IPR002931">
    <property type="entry name" value="Transglutaminase-like"/>
</dbReference>
<evidence type="ECO:0000313" key="5">
    <source>
        <dbReference type="Proteomes" id="UP000676325"/>
    </source>
</evidence>
<dbReference type="SUPFAM" id="SSF54001">
    <property type="entry name" value="Cysteine proteinases"/>
    <property type="match status" value="1"/>
</dbReference>
<proteinExistence type="predicted"/>
<feature type="transmembrane region" description="Helical" evidence="2">
    <location>
        <begin position="77"/>
        <end position="95"/>
    </location>
</feature>
<dbReference type="RefSeq" id="WP_212520892.1">
    <property type="nucleotide sequence ID" value="NZ_JAGSOH010000098.1"/>
</dbReference>
<feature type="domain" description="Transglutaminase-like" evidence="3">
    <location>
        <begin position="492"/>
        <end position="562"/>
    </location>
</feature>
<feature type="region of interest" description="Disordered" evidence="1">
    <location>
        <begin position="695"/>
        <end position="729"/>
    </location>
</feature>
<dbReference type="Proteomes" id="UP000676325">
    <property type="component" value="Unassembled WGS sequence"/>
</dbReference>
<dbReference type="PANTHER" id="PTHR42736">
    <property type="entry name" value="PROTEIN-GLUTAMINE GAMMA-GLUTAMYLTRANSFERASE"/>
    <property type="match status" value="1"/>
</dbReference>
<feature type="transmembrane region" description="Helical" evidence="2">
    <location>
        <begin position="24"/>
        <end position="42"/>
    </location>
</feature>
<protein>
    <submittedName>
        <fullName evidence="4">Transglutaminase domain-containing protein</fullName>
    </submittedName>
</protein>
<sequence>RPTAAHLERDGLLMPSTLRSARTWQLPTAAVFATMASAIGLARLIHLGAWFFVLLLVSLLIAGAGIGLRAANVPRPLIVLAQAVVVVVALALLFAHDTAIGGIVPGPGALRELADRVSAGGNDLKQFSVPAPATPNITVLMSVCGAGYAFAIEVIAVTCRRPVVAGAPILAVYLIPATRQPGGYSWLAFACAAAGYLALVGTDGHERLGQWGRAVQRSGRPSLVGATNSGLTRQIATWSILAALFVPLLIPATPQIFHFAGGGSGGGNGGNGTIYLNQSVDIARDLQSPTAVQLFQYHTDSASPLREYFQQEVLTQFNGTEWDPASSAVPGDPGSVTVPGLTDSAVARTTVHVSVTVDGNFGFSSAPTPYATTDEVGLPDVQIDQNTLTVYVNDGGDHSRQGAHYTTTSWQVTPTAAQLQEATVGQDSLAKNYLSLPSSVKQLLKSDAEQITAGDVTPYQQAMALEDYFLANFKYTLNPKISGTGVSAIESFLQTRQGFCQQFAATMAAMARALGIPAVVAVGYTPGQETSDGGYQVTTHDAHAWPLLYFDGIGWVQFEPTPSIVSTGRADVQPWTVTQAQSSASAGASASSAASAAPSSTSSAGKCANGTSPKLRHVSEQDATSGCGNQTASSAATSTPFASWGPFGVIPRTFDDWFLSGSPIQVGVKLLLLLLLLAAATPGIARLRRRRKRRKLLRKAAADGGPKKPKTQSGEEPGDDGLSVGAAAGPGGGTATLIAPSAVSTEARRELAFAAWEELREYARDLGYAWSESDTPRQLAGRLAVAADFDGESEAAVGRVTTLVERAVYSPDPRIGADEARTLPGDVNRVRTALGAAAGRAARLRAAVLPSSSLDNIRLPWHRKRH</sequence>
<feature type="non-terminal residue" evidence="4">
    <location>
        <position position="1"/>
    </location>
</feature>
<dbReference type="InterPro" id="IPR038765">
    <property type="entry name" value="Papain-like_cys_pep_sf"/>
</dbReference>
<name>A0A941EE53_9ACTN</name>
<keyword evidence="2" id="KW-0812">Transmembrane</keyword>